<dbReference type="AlphaFoldDB" id="A0A822Z983"/>
<dbReference type="PROSITE" id="PS00350">
    <property type="entry name" value="MADS_BOX_1"/>
    <property type="match status" value="1"/>
</dbReference>
<evidence type="ECO:0000256" key="3">
    <source>
        <dbReference type="ARBA" id="ARBA00023125"/>
    </source>
</evidence>
<proteinExistence type="predicted"/>
<dbReference type="InterPro" id="IPR050142">
    <property type="entry name" value="MADS-box/MEF2_TF"/>
</dbReference>
<dbReference type="PRINTS" id="PR00404">
    <property type="entry name" value="MADSDOMAIN"/>
</dbReference>
<keyword evidence="4" id="KW-0804">Transcription</keyword>
<protein>
    <recommendedName>
        <fullName evidence="6">MADS-box domain-containing protein</fullName>
    </recommendedName>
</protein>
<dbReference type="Proteomes" id="UP000607653">
    <property type="component" value="Unassembled WGS sequence"/>
</dbReference>
<evidence type="ECO:0000256" key="4">
    <source>
        <dbReference type="ARBA" id="ARBA00023163"/>
    </source>
</evidence>
<feature type="domain" description="MADS-box" evidence="6">
    <location>
        <begin position="1"/>
        <end position="61"/>
    </location>
</feature>
<dbReference type="CDD" id="cd00265">
    <property type="entry name" value="MADS_MEF2_like"/>
    <property type="match status" value="1"/>
</dbReference>
<evidence type="ECO:0000256" key="2">
    <source>
        <dbReference type="ARBA" id="ARBA00023015"/>
    </source>
</evidence>
<dbReference type="GO" id="GO:0046983">
    <property type="term" value="F:protein dimerization activity"/>
    <property type="evidence" value="ECO:0007669"/>
    <property type="project" value="InterPro"/>
</dbReference>
<dbReference type="PROSITE" id="PS50066">
    <property type="entry name" value="MADS_BOX_2"/>
    <property type="match status" value="1"/>
</dbReference>
<name>A0A822Z983_NELNU</name>
<dbReference type="EMBL" id="DUZY01000005">
    <property type="protein sequence ID" value="DAD41407.1"/>
    <property type="molecule type" value="Genomic_DNA"/>
</dbReference>
<dbReference type="InterPro" id="IPR036879">
    <property type="entry name" value="TF_MADSbox_sf"/>
</dbReference>
<keyword evidence="2" id="KW-0805">Transcription regulation</keyword>
<evidence type="ECO:0000259" key="6">
    <source>
        <dbReference type="PROSITE" id="PS50066"/>
    </source>
</evidence>
<dbReference type="InterPro" id="IPR033896">
    <property type="entry name" value="MEF2-like_N"/>
</dbReference>
<evidence type="ECO:0000256" key="1">
    <source>
        <dbReference type="ARBA" id="ARBA00004123"/>
    </source>
</evidence>
<accession>A0A822Z983</accession>
<evidence type="ECO:0000313" key="8">
    <source>
        <dbReference type="Proteomes" id="UP000607653"/>
    </source>
</evidence>
<dbReference type="Pfam" id="PF00319">
    <property type="entry name" value="SRF-TF"/>
    <property type="match status" value="1"/>
</dbReference>
<sequence length="330" mass="38290">MGRVKLQIKKIENPTSRQVTFSKRRNGLVKKAYELSVLCDVDIALIVFSPSGKVNLFSGKKRIEDVLSRYINLPEHERGRLHNQEFLQRDLDRMKCEYDLATRATWFSRSTRSINCQIEDLQNEMGRWQFRLKDAETQLRSFEGDALPITTLREAVLQEYILEEALRRVRERKLALKGNCFSTNVQPSSTQVFLPPQSSNVNGFVTGNSNRVFDRFPPHFQRINSLDSSIGLLPERDYYQREHIAQFLPPSSTFIQVNGMQPSVDRINPHGRLEDAIDLRHPEFRHANLDHWRPESHPIGKELAYYATNSTSVHTALYINNDYNMRLSLA</sequence>
<comment type="caution">
    <text evidence="7">The sequence shown here is derived from an EMBL/GenBank/DDBJ whole genome shotgun (WGS) entry which is preliminary data.</text>
</comment>
<organism evidence="7 8">
    <name type="scientific">Nelumbo nucifera</name>
    <name type="common">Sacred lotus</name>
    <dbReference type="NCBI Taxonomy" id="4432"/>
    <lineage>
        <taxon>Eukaryota</taxon>
        <taxon>Viridiplantae</taxon>
        <taxon>Streptophyta</taxon>
        <taxon>Embryophyta</taxon>
        <taxon>Tracheophyta</taxon>
        <taxon>Spermatophyta</taxon>
        <taxon>Magnoliopsida</taxon>
        <taxon>Proteales</taxon>
        <taxon>Nelumbonaceae</taxon>
        <taxon>Nelumbo</taxon>
    </lineage>
</organism>
<dbReference type="FunFam" id="3.40.1810.10:FF:000028">
    <property type="entry name" value="Agamous-like MADS-box protein AGL66 isoform A"/>
    <property type="match status" value="1"/>
</dbReference>
<keyword evidence="3" id="KW-0238">DNA-binding</keyword>
<dbReference type="GO" id="GO:0000977">
    <property type="term" value="F:RNA polymerase II transcription regulatory region sequence-specific DNA binding"/>
    <property type="evidence" value="ECO:0007669"/>
    <property type="project" value="InterPro"/>
</dbReference>
<dbReference type="Gene3D" id="3.40.1810.10">
    <property type="entry name" value="Transcription factor, MADS-box"/>
    <property type="match status" value="1"/>
</dbReference>
<evidence type="ECO:0000313" key="7">
    <source>
        <dbReference type="EMBL" id="DAD41407.1"/>
    </source>
</evidence>
<dbReference type="InterPro" id="IPR002100">
    <property type="entry name" value="TF_MADSbox"/>
</dbReference>
<dbReference type="GO" id="GO:0005634">
    <property type="term" value="C:nucleus"/>
    <property type="evidence" value="ECO:0007669"/>
    <property type="project" value="UniProtKB-SubCell"/>
</dbReference>
<dbReference type="PANTHER" id="PTHR48019">
    <property type="entry name" value="SERUM RESPONSE FACTOR HOMOLOG"/>
    <property type="match status" value="1"/>
</dbReference>
<evidence type="ECO:0000256" key="5">
    <source>
        <dbReference type="ARBA" id="ARBA00023242"/>
    </source>
</evidence>
<comment type="subcellular location">
    <subcellularLocation>
        <location evidence="1">Nucleus</location>
    </subcellularLocation>
</comment>
<dbReference type="GO" id="GO:0045944">
    <property type="term" value="P:positive regulation of transcription by RNA polymerase II"/>
    <property type="evidence" value="ECO:0007669"/>
    <property type="project" value="InterPro"/>
</dbReference>
<dbReference type="SMART" id="SM00432">
    <property type="entry name" value="MADS"/>
    <property type="match status" value="1"/>
</dbReference>
<gene>
    <name evidence="7" type="ORF">HUJ06_015730</name>
</gene>
<reference evidence="7 8" key="1">
    <citation type="journal article" date="2020" name="Mol. Biol. Evol.">
        <title>Distinct Expression and Methylation Patterns for Genes with Different Fates following a Single Whole-Genome Duplication in Flowering Plants.</title>
        <authorList>
            <person name="Shi T."/>
            <person name="Rahmani R.S."/>
            <person name="Gugger P.F."/>
            <person name="Wang M."/>
            <person name="Li H."/>
            <person name="Zhang Y."/>
            <person name="Li Z."/>
            <person name="Wang Q."/>
            <person name="Van de Peer Y."/>
            <person name="Marchal K."/>
            <person name="Chen J."/>
        </authorList>
    </citation>
    <scope>NUCLEOTIDE SEQUENCE [LARGE SCALE GENOMIC DNA]</scope>
    <source>
        <tissue evidence="7">Leaf</tissue>
    </source>
</reference>
<keyword evidence="8" id="KW-1185">Reference proteome</keyword>
<dbReference type="SUPFAM" id="SSF55455">
    <property type="entry name" value="SRF-like"/>
    <property type="match status" value="1"/>
</dbReference>
<keyword evidence="5" id="KW-0539">Nucleus</keyword>